<reference evidence="1 2" key="1">
    <citation type="submission" date="2018-07" db="EMBL/GenBank/DDBJ databases">
        <title>Arthrobacter sp. nov., isolated from raw cow's milk with high bacterial count.</title>
        <authorList>
            <person name="Hahne J."/>
            <person name="Isele D."/>
            <person name="Lipski A."/>
        </authorList>
    </citation>
    <scope>NUCLEOTIDE SEQUENCE [LARGE SCALE GENOMIC DNA]</scope>
    <source>
        <strain evidence="1 2">JZ R-35</strain>
    </source>
</reference>
<protein>
    <recommendedName>
        <fullName evidence="3">DNA-directed RNA polymerase subunit beta</fullName>
    </recommendedName>
</protein>
<organism evidence="1 2">
    <name type="scientific">Galactobacter valiniphilus</name>
    <dbReference type="NCBI Taxonomy" id="2676122"/>
    <lineage>
        <taxon>Bacteria</taxon>
        <taxon>Bacillati</taxon>
        <taxon>Actinomycetota</taxon>
        <taxon>Actinomycetes</taxon>
        <taxon>Micrococcales</taxon>
        <taxon>Micrococcaceae</taxon>
        <taxon>Galactobacter</taxon>
    </lineage>
</organism>
<proteinExistence type="predicted"/>
<dbReference type="AlphaFoldDB" id="A0A399JGM3"/>
<accession>A0A399JGM3</accession>
<sequence>MIDRYEGGADPARLSEAAHVTAGALVNRGRANEDPVVLEKLIRLADAEGLEEVAELWSASPAQTLPGTLWRLYALRRTVLQDPERLAAYFRDGRAQAPVHQAIAGVAEPPGPQELVDMTTAILAGAFTGDYDVALHRAAAFCRVVALGETAHADAADLADPQRGSALTRAAHRLGGTADDLDAAAALWRDGDLS</sequence>
<gene>
    <name evidence="1" type="ORF">DWB68_03200</name>
</gene>
<keyword evidence="2" id="KW-1185">Reference proteome</keyword>
<dbReference type="EMBL" id="QQXK01000004">
    <property type="protein sequence ID" value="RII43349.1"/>
    <property type="molecule type" value="Genomic_DNA"/>
</dbReference>
<name>A0A399JGM3_9MICC</name>
<evidence type="ECO:0008006" key="3">
    <source>
        <dbReference type="Google" id="ProtNLM"/>
    </source>
</evidence>
<dbReference type="Proteomes" id="UP000265419">
    <property type="component" value="Unassembled WGS sequence"/>
</dbReference>
<evidence type="ECO:0000313" key="1">
    <source>
        <dbReference type="EMBL" id="RII43349.1"/>
    </source>
</evidence>
<evidence type="ECO:0000313" key="2">
    <source>
        <dbReference type="Proteomes" id="UP000265419"/>
    </source>
</evidence>
<comment type="caution">
    <text evidence="1">The sequence shown here is derived from an EMBL/GenBank/DDBJ whole genome shotgun (WGS) entry which is preliminary data.</text>
</comment>